<dbReference type="Proteomes" id="UP000034034">
    <property type="component" value="Chromosome"/>
</dbReference>
<reference evidence="7" key="1">
    <citation type="submission" date="2019-08" db="EMBL/GenBank/DDBJ databases">
        <title>Complete genome sequence of a mangrove-derived Streptomyces xiamenensis.</title>
        <authorList>
            <person name="Xu J."/>
        </authorList>
    </citation>
    <scope>NUCLEOTIDE SEQUENCE</scope>
    <source>
        <strain evidence="7">318</strain>
    </source>
</reference>
<organism evidence="7 8">
    <name type="scientific">Streptomyces xiamenensis</name>
    <dbReference type="NCBI Taxonomy" id="408015"/>
    <lineage>
        <taxon>Bacteria</taxon>
        <taxon>Bacillati</taxon>
        <taxon>Actinomycetota</taxon>
        <taxon>Actinomycetes</taxon>
        <taxon>Kitasatosporales</taxon>
        <taxon>Streptomycetaceae</taxon>
        <taxon>Streptomyces</taxon>
    </lineage>
</organism>
<evidence type="ECO:0000256" key="4">
    <source>
        <dbReference type="ARBA" id="ARBA00022840"/>
    </source>
</evidence>
<evidence type="ECO:0000259" key="6">
    <source>
        <dbReference type="PROSITE" id="PS50011"/>
    </source>
</evidence>
<name>A0A0F7FUS8_9ACTN</name>
<evidence type="ECO:0000256" key="5">
    <source>
        <dbReference type="SAM" id="MobiDB-lite"/>
    </source>
</evidence>
<dbReference type="InterPro" id="IPR011009">
    <property type="entry name" value="Kinase-like_dom_sf"/>
</dbReference>
<dbReference type="Gene3D" id="3.30.200.20">
    <property type="entry name" value="Phosphorylase Kinase, domain 1"/>
    <property type="match status" value="1"/>
</dbReference>
<dbReference type="PATRIC" id="fig|408015.6.peg.2246"/>
<feature type="domain" description="Protein kinase" evidence="6">
    <location>
        <begin position="15"/>
        <end position="282"/>
    </location>
</feature>
<dbReference type="RefSeq" id="WP_046723777.1">
    <property type="nucleotide sequence ID" value="NZ_CP009922.3"/>
</dbReference>
<gene>
    <name evidence="7" type="ORF">SXIM_22130</name>
</gene>
<keyword evidence="3 7" id="KW-0418">Kinase</keyword>
<keyword evidence="4" id="KW-0067">ATP-binding</keyword>
<dbReference type="HOGENOM" id="CLU_000288_135_1_11"/>
<dbReference type="SMART" id="SM00220">
    <property type="entry name" value="S_TKc"/>
    <property type="match status" value="1"/>
</dbReference>
<dbReference type="STRING" id="408015.SXIM_22130"/>
<dbReference type="CDD" id="cd14014">
    <property type="entry name" value="STKc_PknB_like"/>
    <property type="match status" value="1"/>
</dbReference>
<evidence type="ECO:0000256" key="2">
    <source>
        <dbReference type="ARBA" id="ARBA00022741"/>
    </source>
</evidence>
<sequence length="537" mass="54621">MEPLASDDAPVVGAYRLLRRLDRGGMGRVYLGRSAGGRTVAVKVVHPQFAVDERFRARFAREVAAARLVGGSGAFTAPVLDADPEAELPWVATGYVAGPDLRRAVGEVGPLPVRTVRALGAGLAEALVAVHGHGLVHRDVKPSNVLLAVDGPRLIDFGIARAVDAAGELTATGVSLGSPAYMSPEQVLGAEAGDSGAVGPATDVFSLGAVLAYAAAGRPPFPGESLTQLLYQVVHQAPSLAGIPQELRPLVAAMLAKEPAARPSPGEVARALAGDGGAAPLVRAGWLPPEVVEGIGRRAVELLDLDLDVAPPPDGGAAGPVPAPVSAPAAASSPAAVPPGFGPAIPLPVPAPALPPAPPAAPTVAPRPRRGLRAALAAALVLGLAGAGVYAFTRPDTDGAADAGDPVVEESPREPVAQELPEEFLGEWQGDLTLDIGIPGGRMTLTLEGGAVGEETGYASTKDVLGISTCVDRMTLTSVSGNEAVFDALLDTEQSTRGTCVTEEFRMVLRLDGEGQVLRYTSVHPDSGAQGVLNRPG</sequence>
<evidence type="ECO:0000256" key="3">
    <source>
        <dbReference type="ARBA" id="ARBA00022777"/>
    </source>
</evidence>
<dbReference type="InterPro" id="IPR000719">
    <property type="entry name" value="Prot_kinase_dom"/>
</dbReference>
<keyword evidence="1" id="KW-0808">Transferase</keyword>
<protein>
    <submittedName>
        <fullName evidence="7">Serine threonine protein kinase</fullName>
    </submittedName>
</protein>
<dbReference type="GO" id="GO:0005524">
    <property type="term" value="F:ATP binding"/>
    <property type="evidence" value="ECO:0007669"/>
    <property type="project" value="UniProtKB-KW"/>
</dbReference>
<dbReference type="Gene3D" id="1.10.510.10">
    <property type="entry name" value="Transferase(Phosphotransferase) domain 1"/>
    <property type="match status" value="1"/>
</dbReference>
<dbReference type="GO" id="GO:0004674">
    <property type="term" value="F:protein serine/threonine kinase activity"/>
    <property type="evidence" value="ECO:0007669"/>
    <property type="project" value="TreeGrafter"/>
</dbReference>
<evidence type="ECO:0000313" key="7">
    <source>
        <dbReference type="EMBL" id="AKG43597.1"/>
    </source>
</evidence>
<feature type="region of interest" description="Disordered" evidence="5">
    <location>
        <begin position="311"/>
        <end position="336"/>
    </location>
</feature>
<proteinExistence type="predicted"/>
<dbReference type="EMBL" id="CP009922">
    <property type="protein sequence ID" value="AKG43597.1"/>
    <property type="molecule type" value="Genomic_DNA"/>
</dbReference>
<dbReference type="PANTHER" id="PTHR43289:SF34">
    <property type="entry name" value="SERINE_THREONINE-PROTEIN KINASE YBDM-RELATED"/>
    <property type="match status" value="1"/>
</dbReference>
<dbReference type="Pfam" id="PF00069">
    <property type="entry name" value="Pkinase"/>
    <property type="match status" value="1"/>
</dbReference>
<dbReference type="AlphaFoldDB" id="A0A0F7FUS8"/>
<dbReference type="InterPro" id="IPR008271">
    <property type="entry name" value="Ser/Thr_kinase_AS"/>
</dbReference>
<dbReference type="PROSITE" id="PS50011">
    <property type="entry name" value="PROTEIN_KINASE_DOM"/>
    <property type="match status" value="1"/>
</dbReference>
<keyword evidence="8" id="KW-1185">Reference proteome</keyword>
<dbReference type="KEGG" id="sxi:SXIM_22130"/>
<dbReference type="PANTHER" id="PTHR43289">
    <property type="entry name" value="MITOGEN-ACTIVATED PROTEIN KINASE KINASE KINASE 20-RELATED"/>
    <property type="match status" value="1"/>
</dbReference>
<feature type="region of interest" description="Disordered" evidence="5">
    <location>
        <begin position="397"/>
        <end position="416"/>
    </location>
</feature>
<feature type="compositionally biased region" description="Low complexity" evidence="5">
    <location>
        <begin position="324"/>
        <end position="335"/>
    </location>
</feature>
<accession>A0A0F7FUS8</accession>
<dbReference type="PROSITE" id="PS00108">
    <property type="entry name" value="PROTEIN_KINASE_ST"/>
    <property type="match status" value="1"/>
</dbReference>
<keyword evidence="2" id="KW-0547">Nucleotide-binding</keyword>
<evidence type="ECO:0000313" key="8">
    <source>
        <dbReference type="Proteomes" id="UP000034034"/>
    </source>
</evidence>
<dbReference type="SUPFAM" id="SSF56112">
    <property type="entry name" value="Protein kinase-like (PK-like)"/>
    <property type="match status" value="1"/>
</dbReference>
<evidence type="ECO:0000256" key="1">
    <source>
        <dbReference type="ARBA" id="ARBA00022679"/>
    </source>
</evidence>